<dbReference type="GO" id="GO:0003677">
    <property type="term" value="F:DNA binding"/>
    <property type="evidence" value="ECO:0007669"/>
    <property type="project" value="UniProtKB-KW"/>
</dbReference>
<dbReference type="PROSITE" id="PS50048">
    <property type="entry name" value="ZN2_CY6_FUNGAL_2"/>
    <property type="match status" value="1"/>
</dbReference>
<protein>
    <recommendedName>
        <fullName evidence="9">Zn(2)-C6 fungal-type domain-containing protein</fullName>
    </recommendedName>
</protein>
<evidence type="ECO:0000313" key="10">
    <source>
        <dbReference type="EMBL" id="RDW73090.1"/>
    </source>
</evidence>
<evidence type="ECO:0000256" key="4">
    <source>
        <dbReference type="ARBA" id="ARBA00023015"/>
    </source>
</evidence>
<dbReference type="Pfam" id="PF00172">
    <property type="entry name" value="Zn_clus"/>
    <property type="match status" value="1"/>
</dbReference>
<keyword evidence="11" id="KW-1185">Reference proteome</keyword>
<dbReference type="CDD" id="cd00067">
    <property type="entry name" value="GAL4"/>
    <property type="match status" value="1"/>
</dbReference>
<name>A0A3D8RGJ8_9HELO</name>
<feature type="domain" description="Zn(2)-C6 fungal-type" evidence="9">
    <location>
        <begin position="53"/>
        <end position="85"/>
    </location>
</feature>
<dbReference type="InterPro" id="IPR036864">
    <property type="entry name" value="Zn2-C6_fun-type_DNA-bd_sf"/>
</dbReference>
<evidence type="ECO:0000313" key="11">
    <source>
        <dbReference type="Proteomes" id="UP000256645"/>
    </source>
</evidence>
<evidence type="ECO:0000259" key="9">
    <source>
        <dbReference type="PROSITE" id="PS50048"/>
    </source>
</evidence>
<keyword evidence="3" id="KW-0862">Zinc</keyword>
<feature type="compositionally biased region" description="Polar residues" evidence="8">
    <location>
        <begin position="703"/>
        <end position="716"/>
    </location>
</feature>
<evidence type="ECO:0000256" key="1">
    <source>
        <dbReference type="ARBA" id="ARBA00004123"/>
    </source>
</evidence>
<dbReference type="InterPro" id="IPR051615">
    <property type="entry name" value="Transcr_Regulatory_Elem"/>
</dbReference>
<keyword evidence="7" id="KW-0539">Nucleus</keyword>
<dbReference type="CDD" id="cd12148">
    <property type="entry name" value="fungal_TF_MHR"/>
    <property type="match status" value="1"/>
</dbReference>
<comment type="subcellular location">
    <subcellularLocation>
        <location evidence="1">Nucleus</location>
    </subcellularLocation>
</comment>
<dbReference type="GO" id="GO:0008270">
    <property type="term" value="F:zinc ion binding"/>
    <property type="evidence" value="ECO:0007669"/>
    <property type="project" value="InterPro"/>
</dbReference>
<dbReference type="SMART" id="SM00906">
    <property type="entry name" value="Fungal_trans"/>
    <property type="match status" value="1"/>
</dbReference>
<dbReference type="STRING" id="1849047.A0A3D8RGJ8"/>
<feature type="compositionally biased region" description="Low complexity" evidence="8">
    <location>
        <begin position="830"/>
        <end position="839"/>
    </location>
</feature>
<dbReference type="OrthoDB" id="2283631at2759"/>
<dbReference type="InterPro" id="IPR001138">
    <property type="entry name" value="Zn2Cys6_DnaBD"/>
</dbReference>
<evidence type="ECO:0000256" key="8">
    <source>
        <dbReference type="SAM" id="MobiDB-lite"/>
    </source>
</evidence>
<feature type="region of interest" description="Disordered" evidence="8">
    <location>
        <begin position="792"/>
        <end position="851"/>
    </location>
</feature>
<organism evidence="10 11">
    <name type="scientific">Coleophoma cylindrospora</name>
    <dbReference type="NCBI Taxonomy" id="1849047"/>
    <lineage>
        <taxon>Eukaryota</taxon>
        <taxon>Fungi</taxon>
        <taxon>Dikarya</taxon>
        <taxon>Ascomycota</taxon>
        <taxon>Pezizomycotina</taxon>
        <taxon>Leotiomycetes</taxon>
        <taxon>Helotiales</taxon>
        <taxon>Dermateaceae</taxon>
        <taxon>Coleophoma</taxon>
    </lineage>
</organism>
<dbReference type="EMBL" id="PDLM01000007">
    <property type="protein sequence ID" value="RDW73090.1"/>
    <property type="molecule type" value="Genomic_DNA"/>
</dbReference>
<feature type="compositionally biased region" description="Polar residues" evidence="8">
    <location>
        <begin position="726"/>
        <end position="737"/>
    </location>
</feature>
<keyword evidence="2" id="KW-0479">Metal-binding</keyword>
<keyword evidence="4" id="KW-0805">Transcription regulation</keyword>
<proteinExistence type="predicted"/>
<reference evidence="10 11" key="1">
    <citation type="journal article" date="2018" name="IMA Fungus">
        <title>IMA Genome-F 9: Draft genome sequence of Annulohypoxylon stygium, Aspergillus mulundensis, Berkeleyomyces basicola (syn. Thielaviopsis basicola), Ceratocystis smalleyi, two Cercospora beticola strains, Coleophoma cylindrospora, Fusarium fracticaudum, Phialophora cf. hyalina, and Morchella septimelata.</title>
        <authorList>
            <person name="Wingfield B.D."/>
            <person name="Bills G.F."/>
            <person name="Dong Y."/>
            <person name="Huang W."/>
            <person name="Nel W.J."/>
            <person name="Swalarsk-Parry B.S."/>
            <person name="Vaghefi N."/>
            <person name="Wilken P.M."/>
            <person name="An Z."/>
            <person name="de Beer Z.W."/>
            <person name="De Vos L."/>
            <person name="Chen L."/>
            <person name="Duong T.A."/>
            <person name="Gao Y."/>
            <person name="Hammerbacher A."/>
            <person name="Kikkert J.R."/>
            <person name="Li Y."/>
            <person name="Li H."/>
            <person name="Li K."/>
            <person name="Li Q."/>
            <person name="Liu X."/>
            <person name="Ma X."/>
            <person name="Naidoo K."/>
            <person name="Pethybridge S.J."/>
            <person name="Sun J."/>
            <person name="Steenkamp E.T."/>
            <person name="van der Nest M.A."/>
            <person name="van Wyk S."/>
            <person name="Wingfield M.J."/>
            <person name="Xiong C."/>
            <person name="Yue Q."/>
            <person name="Zhang X."/>
        </authorList>
    </citation>
    <scope>NUCLEOTIDE SEQUENCE [LARGE SCALE GENOMIC DNA]</scope>
    <source>
        <strain evidence="10 11">BP6252</strain>
    </source>
</reference>
<dbReference type="SMART" id="SM00066">
    <property type="entry name" value="GAL4"/>
    <property type="match status" value="1"/>
</dbReference>
<keyword evidence="5" id="KW-0238">DNA-binding</keyword>
<comment type="caution">
    <text evidence="10">The sequence shown here is derived from an EMBL/GenBank/DDBJ whole genome shotgun (WGS) entry which is preliminary data.</text>
</comment>
<dbReference type="Proteomes" id="UP000256645">
    <property type="component" value="Unassembled WGS sequence"/>
</dbReference>
<evidence type="ECO:0000256" key="3">
    <source>
        <dbReference type="ARBA" id="ARBA00022833"/>
    </source>
</evidence>
<evidence type="ECO:0000256" key="6">
    <source>
        <dbReference type="ARBA" id="ARBA00023163"/>
    </source>
</evidence>
<dbReference type="PANTHER" id="PTHR31313">
    <property type="entry name" value="TY1 ENHANCER ACTIVATOR"/>
    <property type="match status" value="1"/>
</dbReference>
<dbReference type="PANTHER" id="PTHR31313:SF79">
    <property type="entry name" value="C6 FINGER DOMAIN-CONTAINING PROTEIN"/>
    <property type="match status" value="1"/>
</dbReference>
<dbReference type="PROSITE" id="PS00463">
    <property type="entry name" value="ZN2_CY6_FUNGAL_1"/>
    <property type="match status" value="1"/>
</dbReference>
<accession>A0A3D8RGJ8</accession>
<feature type="region of interest" description="Disordered" evidence="8">
    <location>
        <begin position="687"/>
        <end position="752"/>
    </location>
</feature>
<evidence type="ECO:0000256" key="7">
    <source>
        <dbReference type="ARBA" id="ARBA00023242"/>
    </source>
</evidence>
<dbReference type="Gene3D" id="4.10.240.10">
    <property type="entry name" value="Zn(2)-C6 fungal-type DNA-binding domain"/>
    <property type="match status" value="1"/>
</dbReference>
<dbReference type="Pfam" id="PF04082">
    <property type="entry name" value="Fungal_trans"/>
    <property type="match status" value="1"/>
</dbReference>
<feature type="compositionally biased region" description="Low complexity" evidence="8">
    <location>
        <begin position="794"/>
        <end position="812"/>
    </location>
</feature>
<sequence length="895" mass="100393">MAGEPGTRRLLPQSSQMQSFAFAPDNFGPRENQKNYVFVDEHNRHKRLKVMRACEGCRRRKIKCDAATTNTWPCSACIRLKLHCVPPTVNYDNQNYGGSPQMYEPGRVGYGGGDDDYHQHLGLQQNLAEAPRHNPSMYQPPTQYTDSVGVYQPVSYAPEPVSNHQPVHYGNLQTPVSVMDQQYTSQNVFPTPPMQQAHQHSSSPESYEQDQYGQQNLADLLGELRMNEAGTAPYLNSKNNKNNLSDEPAAFEDVDEYRTVLPPTLSGPGSKIRIPPELMPDEETVLQYFDMYFANVHPYVPVLNKTSFYQQWHTNRESISPLVLEAIFAISGRLADEPAQGHQWLALASKHADSFMDIPRLSTLQAMLIVLKARESAPKRGYYYRSWMTVVQCVAMAKDLGLDEHYEDHKAGKPCGSNQADCITKTRIWQTIFLTEVMIGSPQGRTDLAVDIETLDLSVQRPAPGNDDAEFHVTRNFTYLAKVVRNVRRMNDVYSKIKKKKEWGIDPALIQLNPSFETWMNDLPSDLQITFSSDGSPPWLPSHYIGNLHSYYYLSIIMLHRPQLQFMEPTDVSGDWKRHMMICYNSAKLLCRLQEGILQSFGLTGLLCMQRGINFTIYCVLTCTVLHLVALTSPDPDLSTDAREYFTRHMRILERCMSSWPMPDMQQQIDALREAFSADTRKPFVLKPSFPYGSPGAPVHSSPPRSNMNRQPTSIAGQHGLEHQSAHQPQVSYTNHPISPPISAGGVDTKSDSPAVQSLVMMASGHGHRIPQQSSVPMAETSAWNPTRIFDQWTTSFGTPPASSTSAPSQAPLKLSVPGAPEVQSIPDVQSLPNVSLPPNSQPLPPQQYSAAPIPSFVSPSMWQESVASVYEGGLKRQWEYDDGNMLNSMSKRSR</sequence>
<gene>
    <name evidence="10" type="ORF">BP6252_06997</name>
</gene>
<feature type="region of interest" description="Disordered" evidence="8">
    <location>
        <begin position="186"/>
        <end position="211"/>
    </location>
</feature>
<keyword evidence="6" id="KW-0804">Transcription</keyword>
<evidence type="ECO:0000256" key="5">
    <source>
        <dbReference type="ARBA" id="ARBA00023125"/>
    </source>
</evidence>
<dbReference type="GO" id="GO:0006351">
    <property type="term" value="P:DNA-templated transcription"/>
    <property type="evidence" value="ECO:0007669"/>
    <property type="project" value="InterPro"/>
</dbReference>
<dbReference type="InterPro" id="IPR007219">
    <property type="entry name" value="XnlR_reg_dom"/>
</dbReference>
<evidence type="ECO:0000256" key="2">
    <source>
        <dbReference type="ARBA" id="ARBA00022723"/>
    </source>
</evidence>
<dbReference type="AlphaFoldDB" id="A0A3D8RGJ8"/>
<dbReference type="GO" id="GO:0000981">
    <property type="term" value="F:DNA-binding transcription factor activity, RNA polymerase II-specific"/>
    <property type="evidence" value="ECO:0007669"/>
    <property type="project" value="InterPro"/>
</dbReference>
<dbReference type="GO" id="GO:0005634">
    <property type="term" value="C:nucleus"/>
    <property type="evidence" value="ECO:0007669"/>
    <property type="project" value="UniProtKB-SubCell"/>
</dbReference>
<dbReference type="SUPFAM" id="SSF57701">
    <property type="entry name" value="Zn2/Cys6 DNA-binding domain"/>
    <property type="match status" value="1"/>
</dbReference>